<dbReference type="Proteomes" id="UP000885931">
    <property type="component" value="Unassembled WGS sequence"/>
</dbReference>
<dbReference type="AlphaFoldDB" id="A0A7C1BEA6"/>
<keyword evidence="1" id="KW-1133">Transmembrane helix</keyword>
<reference evidence="2" key="1">
    <citation type="journal article" date="2020" name="mSystems">
        <title>Genome- and Community-Level Interaction Insights into Carbon Utilization and Element Cycling Functions of Hydrothermarchaeota in Hydrothermal Sediment.</title>
        <authorList>
            <person name="Zhou Z."/>
            <person name="Liu Y."/>
            <person name="Xu W."/>
            <person name="Pan J."/>
            <person name="Luo Z.H."/>
            <person name="Li M."/>
        </authorList>
    </citation>
    <scope>NUCLEOTIDE SEQUENCE [LARGE SCALE GENOMIC DNA]</scope>
    <source>
        <strain evidence="2">HyVt-237</strain>
    </source>
</reference>
<feature type="transmembrane region" description="Helical" evidence="1">
    <location>
        <begin position="257"/>
        <end position="277"/>
    </location>
</feature>
<proteinExistence type="predicted"/>
<gene>
    <name evidence="2" type="ORF">ENG67_02970</name>
</gene>
<evidence type="ECO:0000313" key="2">
    <source>
        <dbReference type="EMBL" id="HDM90154.1"/>
    </source>
</evidence>
<name>A0A7C1BEA6_UNCW3</name>
<keyword evidence="1" id="KW-0812">Transmembrane</keyword>
<evidence type="ECO:0000256" key="1">
    <source>
        <dbReference type="SAM" id="Phobius"/>
    </source>
</evidence>
<accession>A0A7C1BEA6</accession>
<keyword evidence="1" id="KW-0472">Membrane</keyword>
<organism evidence="2">
    <name type="scientific">candidate division WOR-3 bacterium</name>
    <dbReference type="NCBI Taxonomy" id="2052148"/>
    <lineage>
        <taxon>Bacteria</taxon>
        <taxon>Bacteria division WOR-3</taxon>
    </lineage>
</organism>
<sequence>MKIIRVLSTLDRRIIFLLVGLGILIPLLKPLGIPENITPPVRDVYQFIDTLPPGSAILMSVDYDASVLPEVHPMFLSILRHAMLRNVKVIGIALNPAGVGLGVQAFDRISKEFGKKYGEDYVYLGFKPNFVATMLGLGEEIRKVFPTDYYGTPLDSLPMMKEIHSYRDIALVISFSGAGYPGSWVAYAYSRYGQKVAAGVTAVMAADYYPFLQTGQFIGMLGGMKGAAEYEDLVNKLLQEKGYKKPMPFAIKGMDSITVVHLLIIIFIILGNLGYFLQKKEVK</sequence>
<dbReference type="EMBL" id="DRBW01000115">
    <property type="protein sequence ID" value="HDM90154.1"/>
    <property type="molecule type" value="Genomic_DNA"/>
</dbReference>
<protein>
    <submittedName>
        <fullName evidence="2">Uncharacterized protein</fullName>
    </submittedName>
</protein>
<comment type="caution">
    <text evidence="2">The sequence shown here is derived from an EMBL/GenBank/DDBJ whole genome shotgun (WGS) entry which is preliminary data.</text>
</comment>